<organism evidence="2 3">
    <name type="scientific">Limnospira fusiformis PMC 851.14</name>
    <dbReference type="NCBI Taxonomy" id="2219512"/>
    <lineage>
        <taxon>Bacteria</taxon>
        <taxon>Bacillati</taxon>
        <taxon>Cyanobacteriota</taxon>
        <taxon>Cyanophyceae</taxon>
        <taxon>Oscillatoriophycideae</taxon>
        <taxon>Oscillatoriales</taxon>
        <taxon>Sirenicapillariaceae</taxon>
        <taxon>Limnospira</taxon>
    </lineage>
</organism>
<name>A0ABU9EMK5_LIMFS</name>
<protein>
    <recommendedName>
        <fullName evidence="4">RRXRR domain-containing protein</fullName>
    </recommendedName>
</protein>
<feature type="region of interest" description="Disordered" evidence="1">
    <location>
        <begin position="43"/>
        <end position="67"/>
    </location>
</feature>
<reference evidence="2 3" key="1">
    <citation type="journal article" date="2024" name="Front. Microbiol.">
        <title>Transcriptomic insights into the dominance of two phototrophs throughout the water column of a tropical hypersaline-alkaline crater lake (Dziani Dzaha, Mayotte).</title>
        <authorList>
            <person name="Duperron S."/>
            <person name="Halary S."/>
            <person name="Bouly J.-P."/>
            <person name="Roussel T."/>
            <person name="Hugoni M."/>
            <person name="Bruto M."/>
            <person name="Oger P."/>
            <person name="Duval C."/>
            <person name="Woo A."/>
            <person name="Jezequiel D."/>
            <person name="Ader M."/>
            <person name="Leboulanger C."/>
            <person name="Agogue H."/>
            <person name="Grossi V."/>
            <person name="Trousselier M."/>
            <person name="Bernard C."/>
        </authorList>
    </citation>
    <scope>NUCLEOTIDE SEQUENCE [LARGE SCALE GENOMIC DNA]</scope>
    <source>
        <strain evidence="2 3">PMC 851.14</strain>
    </source>
</reference>
<evidence type="ECO:0008006" key="4">
    <source>
        <dbReference type="Google" id="ProtNLM"/>
    </source>
</evidence>
<dbReference type="Proteomes" id="UP001387447">
    <property type="component" value="Unassembled WGS sequence"/>
</dbReference>
<proteinExistence type="predicted"/>
<gene>
    <name evidence="2" type="ORF">AAEJ74_13275</name>
</gene>
<keyword evidence="3" id="KW-1185">Reference proteome</keyword>
<accession>A0ABU9EMK5</accession>
<evidence type="ECO:0000256" key="1">
    <source>
        <dbReference type="SAM" id="MobiDB-lite"/>
    </source>
</evidence>
<evidence type="ECO:0000313" key="2">
    <source>
        <dbReference type="EMBL" id="MEK9512622.1"/>
    </source>
</evidence>
<sequence>MTTQGKAYQTRIACQFQGKEGQIVLDQTPSIKLHWSKRCFPNEPRDGAIALPSSPKPQRRDRSLPGR</sequence>
<dbReference type="RefSeq" id="WP_231296327.1">
    <property type="nucleotide sequence ID" value="NZ_JBBWYZ010000010.1"/>
</dbReference>
<dbReference type="EMBL" id="JBBWYZ010000010">
    <property type="protein sequence ID" value="MEK9512622.1"/>
    <property type="molecule type" value="Genomic_DNA"/>
</dbReference>
<evidence type="ECO:0000313" key="3">
    <source>
        <dbReference type="Proteomes" id="UP001387447"/>
    </source>
</evidence>
<comment type="caution">
    <text evidence="2">The sequence shown here is derived from an EMBL/GenBank/DDBJ whole genome shotgun (WGS) entry which is preliminary data.</text>
</comment>
<feature type="compositionally biased region" description="Basic and acidic residues" evidence="1">
    <location>
        <begin position="58"/>
        <end position="67"/>
    </location>
</feature>